<dbReference type="STRING" id="280093.SAMN05443373_10871"/>
<dbReference type="GO" id="GO:0005737">
    <property type="term" value="C:cytoplasm"/>
    <property type="evidence" value="ECO:0007669"/>
    <property type="project" value="TreeGrafter"/>
</dbReference>
<evidence type="ECO:0000256" key="12">
    <source>
        <dbReference type="ARBA" id="ARBA00038489"/>
    </source>
</evidence>
<dbReference type="SUPFAM" id="SSF52833">
    <property type="entry name" value="Thioredoxin-like"/>
    <property type="match status" value="1"/>
</dbReference>
<keyword evidence="10" id="KW-0676">Redox-active center</keyword>
<evidence type="ECO:0000313" key="20">
    <source>
        <dbReference type="Proteomes" id="UP000184384"/>
    </source>
</evidence>
<protein>
    <recommendedName>
        <fullName evidence="3">thioredoxin-dependent peroxiredoxin</fullName>
        <ecNumber evidence="3">1.11.1.24</ecNumber>
    </recommendedName>
    <alternativeName>
        <fullName evidence="11">Thioredoxin peroxidase</fullName>
    </alternativeName>
    <alternativeName>
        <fullName evidence="13">Thioredoxin-dependent peroxiredoxin Bcp</fullName>
    </alternativeName>
</protein>
<reference evidence="18 21" key="3">
    <citation type="submission" date="2018-03" db="EMBL/GenBank/DDBJ databases">
        <title>Genomic Encyclopedia of Archaeal and Bacterial Type Strains, Phase II (KMG-II): from individual species to whole genera.</title>
        <authorList>
            <person name="Goeker M."/>
        </authorList>
    </citation>
    <scope>NUCLEOTIDE SEQUENCE [LARGE SCALE GENOMIC DNA]</scope>
    <source>
        <strain evidence="18 21">DSM 17797</strain>
    </source>
</reference>
<dbReference type="OrthoDB" id="9812811at2"/>
<organism evidence="19 20">
    <name type="scientific">Flavobacterium granuli</name>
    <dbReference type="NCBI Taxonomy" id="280093"/>
    <lineage>
        <taxon>Bacteria</taxon>
        <taxon>Pseudomonadati</taxon>
        <taxon>Bacteroidota</taxon>
        <taxon>Flavobacteriia</taxon>
        <taxon>Flavobacteriales</taxon>
        <taxon>Flavobacteriaceae</taxon>
        <taxon>Flavobacterium</taxon>
    </lineage>
</organism>
<sequence length="156" mass="17581">MALKIGDRIPDFLAKDAKGDDFDSRELIEKKPLVIYFYPKDNTPGCTAEACGFRDQYEDFKDLGAEVIGISSDSVDSHQKFAKQYKLPFILLSDSDKNIRKLFGVPSNIFGLLPGRVTYVVDRNGVIKLIFDSMMAAKHMPRALEMIREISEGRAK</sequence>
<dbReference type="PANTHER" id="PTHR42801:SF4">
    <property type="entry name" value="AHPC_TSA FAMILY PROTEIN"/>
    <property type="match status" value="1"/>
</dbReference>
<keyword evidence="5" id="KW-0049">Antioxidant</keyword>
<dbReference type="Pfam" id="PF00578">
    <property type="entry name" value="AhpC-TSA"/>
    <property type="match status" value="1"/>
</dbReference>
<comment type="function">
    <text evidence="1">Thiol-specific peroxidase that catalyzes the reduction of hydrogen peroxide and organic hydroperoxides to water and alcohols, respectively. Plays a role in cell protection against oxidative stress by detoxifying peroxides and as sensor of hydrogen peroxide-mediated signaling events.</text>
</comment>
<keyword evidence="4" id="KW-0575">Peroxidase</keyword>
<comment type="similarity">
    <text evidence="12">Belongs to the peroxiredoxin family. BCP/PrxQ subfamily.</text>
</comment>
<evidence type="ECO:0000259" key="17">
    <source>
        <dbReference type="PROSITE" id="PS51352"/>
    </source>
</evidence>
<evidence type="ECO:0000256" key="7">
    <source>
        <dbReference type="ARBA" id="ARBA00023002"/>
    </source>
</evidence>
<evidence type="ECO:0000256" key="8">
    <source>
        <dbReference type="ARBA" id="ARBA00023078"/>
    </source>
</evidence>
<dbReference type="InterPro" id="IPR000866">
    <property type="entry name" value="AhpC/TSA"/>
</dbReference>
<evidence type="ECO:0000256" key="4">
    <source>
        <dbReference type="ARBA" id="ARBA00022559"/>
    </source>
</evidence>
<keyword evidence="7" id="KW-0560">Oxidoreductase</keyword>
<dbReference type="EC" id="1.11.1.24" evidence="3"/>
<dbReference type="GO" id="GO:0045454">
    <property type="term" value="P:cell redox homeostasis"/>
    <property type="evidence" value="ECO:0007669"/>
    <property type="project" value="TreeGrafter"/>
</dbReference>
<dbReference type="AlphaFoldDB" id="A0A1M5QNH5"/>
<keyword evidence="9" id="KW-1015">Disulfide bond</keyword>
<dbReference type="InterPro" id="IPR024706">
    <property type="entry name" value="Peroxiredoxin_AhpC-typ"/>
</dbReference>
<evidence type="ECO:0000256" key="16">
    <source>
        <dbReference type="PIRSR" id="PIRSR000239-1"/>
    </source>
</evidence>
<dbReference type="PANTHER" id="PTHR42801">
    <property type="entry name" value="THIOREDOXIN-DEPENDENT PEROXIDE REDUCTASE"/>
    <property type="match status" value="1"/>
</dbReference>
<comment type="subcellular location">
    <subcellularLocation>
        <location evidence="15">Thylakoid</location>
    </subcellularLocation>
</comment>
<gene>
    <name evidence="18" type="ORF">BC624_1134</name>
    <name evidence="19" type="ORF">SAMN05443373_10871</name>
</gene>
<evidence type="ECO:0000256" key="10">
    <source>
        <dbReference type="ARBA" id="ARBA00023284"/>
    </source>
</evidence>
<evidence type="ECO:0000256" key="3">
    <source>
        <dbReference type="ARBA" id="ARBA00013017"/>
    </source>
</evidence>
<evidence type="ECO:0000313" key="21">
    <source>
        <dbReference type="Proteomes" id="UP000237771"/>
    </source>
</evidence>
<dbReference type="RefSeq" id="WP_072944382.1">
    <property type="nucleotide sequence ID" value="NZ_FQWO01000008.1"/>
</dbReference>
<keyword evidence="21" id="KW-1185">Reference proteome</keyword>
<dbReference type="InterPro" id="IPR050924">
    <property type="entry name" value="Peroxiredoxin_BCP/PrxQ"/>
</dbReference>
<evidence type="ECO:0000256" key="14">
    <source>
        <dbReference type="ARBA" id="ARBA00049091"/>
    </source>
</evidence>
<dbReference type="Proteomes" id="UP000237771">
    <property type="component" value="Unassembled WGS sequence"/>
</dbReference>
<keyword evidence="6" id="KW-0809">Transit peptide</keyword>
<comment type="subunit">
    <text evidence="2">Monomer.</text>
</comment>
<evidence type="ECO:0000256" key="1">
    <source>
        <dbReference type="ARBA" id="ARBA00003330"/>
    </source>
</evidence>
<evidence type="ECO:0000256" key="13">
    <source>
        <dbReference type="ARBA" id="ARBA00042639"/>
    </source>
</evidence>
<evidence type="ECO:0000256" key="9">
    <source>
        <dbReference type="ARBA" id="ARBA00023157"/>
    </source>
</evidence>
<dbReference type="Proteomes" id="UP000184384">
    <property type="component" value="Unassembled WGS sequence"/>
</dbReference>
<dbReference type="GO" id="GO:0008379">
    <property type="term" value="F:thioredoxin peroxidase activity"/>
    <property type="evidence" value="ECO:0007669"/>
    <property type="project" value="TreeGrafter"/>
</dbReference>
<evidence type="ECO:0000256" key="2">
    <source>
        <dbReference type="ARBA" id="ARBA00011245"/>
    </source>
</evidence>
<feature type="active site" description="Cysteine sulfenic acid (-SOH) intermediate; for peroxidase activity" evidence="16">
    <location>
        <position position="46"/>
    </location>
</feature>
<dbReference type="CDD" id="cd03017">
    <property type="entry name" value="PRX_BCP"/>
    <property type="match status" value="1"/>
</dbReference>
<reference evidence="19" key="2">
    <citation type="submission" date="2016-11" db="EMBL/GenBank/DDBJ databases">
        <authorList>
            <person name="Jaros S."/>
            <person name="Januszkiewicz K."/>
            <person name="Wedrychowicz H."/>
        </authorList>
    </citation>
    <scope>NUCLEOTIDE SEQUENCE [LARGE SCALE GENOMIC DNA]</scope>
    <source>
        <strain evidence="19">DSM 19729</strain>
    </source>
</reference>
<evidence type="ECO:0000313" key="18">
    <source>
        <dbReference type="EMBL" id="PRZ20044.1"/>
    </source>
</evidence>
<dbReference type="PROSITE" id="PS51352">
    <property type="entry name" value="THIOREDOXIN_2"/>
    <property type="match status" value="1"/>
</dbReference>
<name>A0A1M5QNH5_9FLAO</name>
<dbReference type="PIRSF" id="PIRSF000239">
    <property type="entry name" value="AHPC"/>
    <property type="match status" value="1"/>
</dbReference>
<dbReference type="GO" id="GO:0034599">
    <property type="term" value="P:cellular response to oxidative stress"/>
    <property type="evidence" value="ECO:0007669"/>
    <property type="project" value="TreeGrafter"/>
</dbReference>
<dbReference type="GO" id="GO:0009579">
    <property type="term" value="C:thylakoid"/>
    <property type="evidence" value="ECO:0007669"/>
    <property type="project" value="UniProtKB-SubCell"/>
</dbReference>
<keyword evidence="8" id="KW-0793">Thylakoid</keyword>
<evidence type="ECO:0000256" key="11">
    <source>
        <dbReference type="ARBA" id="ARBA00032824"/>
    </source>
</evidence>
<dbReference type="EMBL" id="PVUB01000013">
    <property type="protein sequence ID" value="PRZ20044.1"/>
    <property type="molecule type" value="Genomic_DNA"/>
</dbReference>
<accession>A0A1M5QNH5</accession>
<dbReference type="Gene3D" id="3.40.30.10">
    <property type="entry name" value="Glutaredoxin"/>
    <property type="match status" value="1"/>
</dbReference>
<evidence type="ECO:0000256" key="6">
    <source>
        <dbReference type="ARBA" id="ARBA00022946"/>
    </source>
</evidence>
<dbReference type="FunFam" id="3.40.30.10:FF:000122">
    <property type="entry name" value="Peroxiredoxin Q chloroplastic"/>
    <property type="match status" value="1"/>
</dbReference>
<dbReference type="EMBL" id="FQWO01000008">
    <property type="protein sequence ID" value="SHH15647.1"/>
    <property type="molecule type" value="Genomic_DNA"/>
</dbReference>
<reference evidence="20" key="1">
    <citation type="submission" date="2016-11" db="EMBL/GenBank/DDBJ databases">
        <authorList>
            <person name="Varghese N."/>
            <person name="Submissions S."/>
        </authorList>
    </citation>
    <scope>NUCLEOTIDE SEQUENCE [LARGE SCALE GENOMIC DNA]</scope>
    <source>
        <strain evidence="20">DSM 19729</strain>
    </source>
</reference>
<dbReference type="InterPro" id="IPR036249">
    <property type="entry name" value="Thioredoxin-like_sf"/>
</dbReference>
<evidence type="ECO:0000313" key="19">
    <source>
        <dbReference type="EMBL" id="SHH15647.1"/>
    </source>
</evidence>
<proteinExistence type="inferred from homology"/>
<comment type="catalytic activity">
    <reaction evidence="14">
        <text>a hydroperoxide + [thioredoxin]-dithiol = an alcohol + [thioredoxin]-disulfide + H2O</text>
        <dbReference type="Rhea" id="RHEA:62620"/>
        <dbReference type="Rhea" id="RHEA-COMP:10698"/>
        <dbReference type="Rhea" id="RHEA-COMP:10700"/>
        <dbReference type="ChEBI" id="CHEBI:15377"/>
        <dbReference type="ChEBI" id="CHEBI:29950"/>
        <dbReference type="ChEBI" id="CHEBI:30879"/>
        <dbReference type="ChEBI" id="CHEBI:35924"/>
        <dbReference type="ChEBI" id="CHEBI:50058"/>
        <dbReference type="EC" id="1.11.1.24"/>
    </reaction>
</comment>
<evidence type="ECO:0000256" key="5">
    <source>
        <dbReference type="ARBA" id="ARBA00022862"/>
    </source>
</evidence>
<evidence type="ECO:0000256" key="15">
    <source>
        <dbReference type="ARBA" id="ARBA00060385"/>
    </source>
</evidence>
<feature type="domain" description="Thioredoxin" evidence="17">
    <location>
        <begin position="3"/>
        <end position="152"/>
    </location>
</feature>
<dbReference type="InterPro" id="IPR013766">
    <property type="entry name" value="Thioredoxin_domain"/>
</dbReference>